<dbReference type="GO" id="GO:0022857">
    <property type="term" value="F:transmembrane transporter activity"/>
    <property type="evidence" value="ECO:0007669"/>
    <property type="project" value="InterPro"/>
</dbReference>
<reference evidence="2 3" key="1">
    <citation type="submission" date="2018-11" db="EMBL/GenBank/DDBJ databases">
        <title>Complete Genome Sequence of Vbrio mediterranei 117-T6: a Potential Pathogen Bacteria Isolated from the Conchocelis of Pyropia.</title>
        <authorList>
            <person name="Liu Q."/>
        </authorList>
    </citation>
    <scope>NUCLEOTIDE SEQUENCE [LARGE SCALE GENOMIC DNA]</scope>
    <source>
        <strain evidence="2 3">117-T6</strain>
    </source>
</reference>
<dbReference type="GO" id="GO:0005886">
    <property type="term" value="C:plasma membrane"/>
    <property type="evidence" value="ECO:0007669"/>
    <property type="project" value="InterPro"/>
</dbReference>
<gene>
    <name evidence="2" type="ORF">ECB94_21510</name>
</gene>
<keyword evidence="1" id="KW-1133">Transmembrane helix</keyword>
<feature type="transmembrane region" description="Helical" evidence="1">
    <location>
        <begin position="113"/>
        <end position="132"/>
    </location>
</feature>
<feature type="transmembrane region" description="Helical" evidence="1">
    <location>
        <begin position="359"/>
        <end position="376"/>
    </location>
</feature>
<dbReference type="RefSeq" id="WP_124941648.1">
    <property type="nucleotide sequence ID" value="NZ_CP033578.1"/>
</dbReference>
<sequence length="614" mass="68846">MLATIVRQWTNPESVAFALRFCLAVLMTWGLSLLMDSSATSTSMATAAIIQITGSRGASIKKAAARLIGTFTGGAYVLFVASATLIDSWLFNSFIIFGVVTSLGIASYFHGRVSYMFAVMGITLSLVGFPLAANPDMTNLFDHVQLRCVGISFGILMAMVAAMIIPYKDDQHELFSVKNYTENFLSNLFVTDEDNATKLTRAFLVFVSKKWQLVDDEIYGSRNAKEEKLNSRTAFYDSINIGIKAIELKKLGEAIAIPNEAWEELCKANFRVDINESWIERWGIKDIDLVEVFNEQVALFATQLDLYKSENSVFDYTNKDYANDIGRFTDGYVVLNNMVRATITLFTLSFMWIELQWDSGMSAMIMAGMIISVYAANPGSEQAQSPNIYAQFLAGGFAFILTFGAMPIGSPWIVAVVGFTGVYLAAYWFWQSKSLLKVVCMVSLFSWTSLVPLTSAPSYDFENFLNSIVGNITALLILWGAFYLIPARTTATVIKKELNRFINKFKVTDIEKRKSLNVSNWILASYAYLISISDLVSINRLLYLKALQSVINHEELEPEEREILLSSIDKKFFDLGSNQIFSNLMDYKATTAAKHNYRWFVLCDRYNALKAQGH</sequence>
<dbReference type="Proteomes" id="UP000279760">
    <property type="component" value="Chromosome 2"/>
</dbReference>
<dbReference type="Pfam" id="PF04632">
    <property type="entry name" value="FUSC"/>
    <property type="match status" value="2"/>
</dbReference>
<name>A0A3G4VIQ5_9VIBR</name>
<dbReference type="InterPro" id="IPR006726">
    <property type="entry name" value="PHBA_efflux_AaeB/fusaric-R"/>
</dbReference>
<dbReference type="AlphaFoldDB" id="A0A3G4VIQ5"/>
<feature type="transmembrane region" description="Helical" evidence="1">
    <location>
        <begin position="144"/>
        <end position="165"/>
    </location>
</feature>
<accession>A0A3G4VIQ5</accession>
<protein>
    <recommendedName>
        <fullName evidence="4">FUSC family protein</fullName>
    </recommendedName>
</protein>
<feature type="transmembrane region" description="Helical" evidence="1">
    <location>
        <begin position="333"/>
        <end position="353"/>
    </location>
</feature>
<dbReference type="EMBL" id="CP033578">
    <property type="protein sequence ID" value="AYV23858.1"/>
    <property type="molecule type" value="Genomic_DNA"/>
</dbReference>
<keyword evidence="1" id="KW-0472">Membrane</keyword>
<evidence type="ECO:0000313" key="2">
    <source>
        <dbReference type="EMBL" id="AYV23858.1"/>
    </source>
</evidence>
<keyword evidence="1" id="KW-0812">Transmembrane</keyword>
<feature type="transmembrane region" description="Helical" evidence="1">
    <location>
        <begin position="15"/>
        <end position="34"/>
    </location>
</feature>
<feature type="transmembrane region" description="Helical" evidence="1">
    <location>
        <begin position="63"/>
        <end position="83"/>
    </location>
</feature>
<proteinExistence type="predicted"/>
<evidence type="ECO:0000313" key="3">
    <source>
        <dbReference type="Proteomes" id="UP000279760"/>
    </source>
</evidence>
<organism evidence="2 3">
    <name type="scientific">Vibrio mediterranei</name>
    <dbReference type="NCBI Taxonomy" id="689"/>
    <lineage>
        <taxon>Bacteria</taxon>
        <taxon>Pseudomonadati</taxon>
        <taxon>Pseudomonadota</taxon>
        <taxon>Gammaproteobacteria</taxon>
        <taxon>Vibrionales</taxon>
        <taxon>Vibrionaceae</taxon>
        <taxon>Vibrio</taxon>
    </lineage>
</organism>
<evidence type="ECO:0008006" key="4">
    <source>
        <dbReference type="Google" id="ProtNLM"/>
    </source>
</evidence>
<feature type="transmembrane region" description="Helical" evidence="1">
    <location>
        <begin position="412"/>
        <end position="430"/>
    </location>
</feature>
<evidence type="ECO:0000256" key="1">
    <source>
        <dbReference type="SAM" id="Phobius"/>
    </source>
</evidence>
<feature type="transmembrane region" description="Helical" evidence="1">
    <location>
        <begin position="388"/>
        <end position="406"/>
    </location>
</feature>
<feature type="transmembrane region" description="Helical" evidence="1">
    <location>
        <begin position="89"/>
        <end position="106"/>
    </location>
</feature>
<feature type="transmembrane region" description="Helical" evidence="1">
    <location>
        <begin position="468"/>
        <end position="486"/>
    </location>
</feature>
<feature type="transmembrane region" description="Helical" evidence="1">
    <location>
        <begin position="435"/>
        <end position="456"/>
    </location>
</feature>